<comment type="caution">
    <text evidence="9">The sequence shown here is derived from an EMBL/GenBank/DDBJ whole genome shotgun (WGS) entry which is preliminary data.</text>
</comment>
<sequence>MTTDTSTTTTLDADMLAYGQQARAASRLLMRADDAQKSAALLHIASRLQAQAEVLKAENAQDVEKARANGLEPAMLDRLTLSDKSLALMATGLRQIAALEDPVGSRSETRIRPNGMRVSKMRIPLGVVGIIYESRPNVTVDAAALCLKSGNAAILRGGSEAFCSNQALGQIIQEGLAHAGLPTHAVQTINTTDRAAVGRLITLADYVDVIIPRGGKGLIRRLEAEATVPMIRHLDGNCHVYIDRDADLKMAHDIAFQAKTYRYGVCGSMETLLVHQDVAQQILPALAAAYIEKDVELRGCERTRQLVPQAAPATDEDWATEYLAAILAIRIVDSIDEAMVHIARWSSGHTEAIVTDSLTAANRFQREVDSSSVYVNLPTVFADGFEYGLGAEIGISTNRLHARGPVGLEGLTTYKWVLEGNGQLRG</sequence>
<dbReference type="InterPro" id="IPR020593">
    <property type="entry name" value="G-glutamylP_reductase_CS"/>
</dbReference>
<organism evidence="9 10">
    <name type="scientific">Advenella kashmirensis W13003</name>
    <dbReference type="NCBI Taxonomy" id="1424334"/>
    <lineage>
        <taxon>Bacteria</taxon>
        <taxon>Pseudomonadati</taxon>
        <taxon>Pseudomonadota</taxon>
        <taxon>Betaproteobacteria</taxon>
        <taxon>Burkholderiales</taxon>
        <taxon>Alcaligenaceae</taxon>
    </lineage>
</organism>
<keyword evidence="7" id="KW-0963">Cytoplasm</keyword>
<dbReference type="InterPro" id="IPR016163">
    <property type="entry name" value="Ald_DH_C"/>
</dbReference>
<dbReference type="UniPathway" id="UPA00098">
    <property type="reaction ID" value="UER00360"/>
</dbReference>
<dbReference type="PIRSF" id="PIRSF000151">
    <property type="entry name" value="GPR"/>
    <property type="match status" value="1"/>
</dbReference>
<dbReference type="InterPro" id="IPR012134">
    <property type="entry name" value="Glu-5-SA_DH"/>
</dbReference>
<dbReference type="GO" id="GO:0005737">
    <property type="term" value="C:cytoplasm"/>
    <property type="evidence" value="ECO:0007669"/>
    <property type="project" value="UniProtKB-SubCell"/>
</dbReference>
<dbReference type="PANTHER" id="PTHR11063:SF8">
    <property type="entry name" value="DELTA-1-PYRROLINE-5-CARBOXYLATE SYNTHASE"/>
    <property type="match status" value="1"/>
</dbReference>
<dbReference type="Proteomes" id="UP000018733">
    <property type="component" value="Unassembled WGS sequence"/>
</dbReference>
<feature type="domain" description="Aldehyde dehydrogenase" evidence="8">
    <location>
        <begin position="19"/>
        <end position="290"/>
    </location>
</feature>
<dbReference type="GO" id="GO:0055129">
    <property type="term" value="P:L-proline biosynthetic process"/>
    <property type="evidence" value="ECO:0007669"/>
    <property type="project" value="UniProtKB-UniRule"/>
</dbReference>
<dbReference type="CDD" id="cd07079">
    <property type="entry name" value="ALDH_F18-19_ProA-GPR"/>
    <property type="match status" value="1"/>
</dbReference>
<evidence type="ECO:0000256" key="6">
    <source>
        <dbReference type="ARBA" id="ARBA00049024"/>
    </source>
</evidence>
<evidence type="ECO:0000313" key="10">
    <source>
        <dbReference type="Proteomes" id="UP000018733"/>
    </source>
</evidence>
<dbReference type="PROSITE" id="PS01223">
    <property type="entry name" value="PROA"/>
    <property type="match status" value="1"/>
</dbReference>
<evidence type="ECO:0000256" key="1">
    <source>
        <dbReference type="ARBA" id="ARBA00004985"/>
    </source>
</evidence>
<dbReference type="AlphaFoldDB" id="V8QM38"/>
<reference evidence="9 10" key="1">
    <citation type="journal article" date="2014" name="Genome Announc.">
        <title>Draft Genome Sequence of Advenella kashmirensis Strain W13003, a Polycyclic Aromatic Hydrocarbon-Degrading Bacterium.</title>
        <authorList>
            <person name="Wang X."/>
            <person name="Jin D."/>
            <person name="Zhou L."/>
            <person name="Wu L."/>
            <person name="An W."/>
            <person name="Zhao L."/>
        </authorList>
    </citation>
    <scope>NUCLEOTIDE SEQUENCE [LARGE SCALE GENOMIC DNA]</scope>
    <source>
        <strain evidence="9 10">W13003</strain>
    </source>
</reference>
<evidence type="ECO:0000256" key="2">
    <source>
        <dbReference type="ARBA" id="ARBA00022605"/>
    </source>
</evidence>
<dbReference type="RefSeq" id="WP_024007255.1">
    <property type="nucleotide sequence ID" value="NZ_KI650983.1"/>
</dbReference>
<dbReference type="InterPro" id="IPR000965">
    <property type="entry name" value="GPR_dom"/>
</dbReference>
<dbReference type="GO" id="GO:0050661">
    <property type="term" value="F:NADP binding"/>
    <property type="evidence" value="ECO:0007669"/>
    <property type="project" value="InterPro"/>
</dbReference>
<dbReference type="FunFam" id="3.40.309.10:FF:000006">
    <property type="entry name" value="Gamma-glutamyl phosphate reductase"/>
    <property type="match status" value="1"/>
</dbReference>
<dbReference type="InterPro" id="IPR015590">
    <property type="entry name" value="Aldehyde_DH_dom"/>
</dbReference>
<proteinExistence type="inferred from homology"/>
<keyword evidence="2 7" id="KW-0028">Amino-acid biosynthesis</keyword>
<comment type="subcellular location">
    <subcellularLocation>
        <location evidence="7">Cytoplasm</location>
    </subcellularLocation>
</comment>
<comment type="catalytic activity">
    <reaction evidence="6 7">
        <text>L-glutamate 5-semialdehyde + phosphate + NADP(+) = L-glutamyl 5-phosphate + NADPH + H(+)</text>
        <dbReference type="Rhea" id="RHEA:19541"/>
        <dbReference type="ChEBI" id="CHEBI:15378"/>
        <dbReference type="ChEBI" id="CHEBI:43474"/>
        <dbReference type="ChEBI" id="CHEBI:57783"/>
        <dbReference type="ChEBI" id="CHEBI:58066"/>
        <dbReference type="ChEBI" id="CHEBI:58274"/>
        <dbReference type="ChEBI" id="CHEBI:58349"/>
        <dbReference type="EC" id="1.2.1.41"/>
    </reaction>
</comment>
<evidence type="ECO:0000313" key="9">
    <source>
        <dbReference type="EMBL" id="ETF00385.1"/>
    </source>
</evidence>
<dbReference type="GO" id="GO:0004350">
    <property type="term" value="F:glutamate-5-semialdehyde dehydrogenase activity"/>
    <property type="evidence" value="ECO:0007669"/>
    <property type="project" value="UniProtKB-UniRule"/>
</dbReference>
<dbReference type="STRING" id="1424334.W822_21715"/>
<dbReference type="NCBIfam" id="TIGR00407">
    <property type="entry name" value="proA"/>
    <property type="match status" value="1"/>
</dbReference>
<dbReference type="HOGENOM" id="CLU_030231_0_0_4"/>
<dbReference type="eggNOG" id="COG0014">
    <property type="taxonomic scope" value="Bacteria"/>
</dbReference>
<dbReference type="PANTHER" id="PTHR11063">
    <property type="entry name" value="GLUTAMATE SEMIALDEHYDE DEHYDROGENASE"/>
    <property type="match status" value="1"/>
</dbReference>
<evidence type="ECO:0000256" key="3">
    <source>
        <dbReference type="ARBA" id="ARBA00022650"/>
    </source>
</evidence>
<dbReference type="InterPro" id="IPR016161">
    <property type="entry name" value="Ald_DH/histidinol_DH"/>
</dbReference>
<evidence type="ECO:0000256" key="5">
    <source>
        <dbReference type="ARBA" id="ARBA00023002"/>
    </source>
</evidence>
<gene>
    <name evidence="7 9" type="primary">proA</name>
    <name evidence="9" type="ORF">W822_21715</name>
</gene>
<dbReference type="Pfam" id="PF00171">
    <property type="entry name" value="Aldedh"/>
    <property type="match status" value="1"/>
</dbReference>
<dbReference type="EMBL" id="AYXT01000014">
    <property type="protein sequence ID" value="ETF00385.1"/>
    <property type="molecule type" value="Genomic_DNA"/>
</dbReference>
<comment type="function">
    <text evidence="7">Catalyzes the NADPH-dependent reduction of L-glutamate 5-phosphate into L-glutamate 5-semialdehyde and phosphate. The product spontaneously undergoes cyclization to form 1-pyrroline-5-carboxylate.</text>
</comment>
<dbReference type="Gene3D" id="3.40.605.10">
    <property type="entry name" value="Aldehyde Dehydrogenase, Chain A, domain 1"/>
    <property type="match status" value="1"/>
</dbReference>
<keyword evidence="10" id="KW-1185">Reference proteome</keyword>
<evidence type="ECO:0000256" key="4">
    <source>
        <dbReference type="ARBA" id="ARBA00022857"/>
    </source>
</evidence>
<dbReference type="EC" id="1.2.1.41" evidence="7"/>
<dbReference type="NCBIfam" id="NF001221">
    <property type="entry name" value="PRK00197.1"/>
    <property type="match status" value="1"/>
</dbReference>
<keyword evidence="4 7" id="KW-0521">NADP</keyword>
<accession>V8QM38</accession>
<dbReference type="InterPro" id="IPR016162">
    <property type="entry name" value="Ald_DH_N"/>
</dbReference>
<name>V8QM38_9BURK</name>
<evidence type="ECO:0000259" key="8">
    <source>
        <dbReference type="Pfam" id="PF00171"/>
    </source>
</evidence>
<dbReference type="PATRIC" id="fig|1424334.3.peg.4353"/>
<keyword evidence="3 7" id="KW-0641">Proline biosynthesis</keyword>
<evidence type="ECO:0000256" key="7">
    <source>
        <dbReference type="HAMAP-Rule" id="MF_00412"/>
    </source>
</evidence>
<dbReference type="Gene3D" id="3.40.309.10">
    <property type="entry name" value="Aldehyde Dehydrogenase, Chain A, domain 2"/>
    <property type="match status" value="1"/>
</dbReference>
<protein>
    <recommendedName>
        <fullName evidence="7">Gamma-glutamyl phosphate reductase</fullName>
        <shortName evidence="7">GPR</shortName>
        <ecNumber evidence="7">1.2.1.41</ecNumber>
    </recommendedName>
    <alternativeName>
        <fullName evidence="7">Glutamate-5-semialdehyde dehydrogenase</fullName>
    </alternativeName>
    <alternativeName>
        <fullName evidence="7">Glutamyl-gamma-semialdehyde dehydrogenase</fullName>
        <shortName evidence="7">GSA dehydrogenase</shortName>
    </alternativeName>
</protein>
<dbReference type="SUPFAM" id="SSF53720">
    <property type="entry name" value="ALDH-like"/>
    <property type="match status" value="1"/>
</dbReference>
<comment type="pathway">
    <text evidence="1 7">Amino-acid biosynthesis; L-proline biosynthesis; L-glutamate 5-semialdehyde from L-glutamate: step 2/2.</text>
</comment>
<keyword evidence="5 7" id="KW-0560">Oxidoreductase</keyword>
<dbReference type="OrthoDB" id="9809970at2"/>
<dbReference type="HAMAP" id="MF_00412">
    <property type="entry name" value="ProA"/>
    <property type="match status" value="1"/>
</dbReference>
<comment type="similarity">
    <text evidence="7">Belongs to the gamma-glutamyl phosphate reductase family.</text>
</comment>